<keyword evidence="9" id="KW-1185">Reference proteome</keyword>
<dbReference type="Pfam" id="PF01381">
    <property type="entry name" value="HTH_3"/>
    <property type="match status" value="1"/>
</dbReference>
<dbReference type="HOGENOM" id="CLU_112609_0_1_1"/>
<sequence length="162" mass="17587">MSDPWAPVVIGNRANKKIPTVVRSESELNKARRTGAAISTDKKLTQINKPTTGDHARIAKLDRENEVAPPAKIAPAVGKAIIQGRNDKGLTQKDLAQKINEAPRVLQDYESGKAVPSQIVLGKLERVLEIKLRGADIGKKLEPKGKKKEEKKDDKSAPSGSK</sequence>
<comment type="function">
    <text evidence="5">Transcriptional coactivator that stimulates GCN4-dependent transcriptional activity by bridging the DNA-binding region of GCN4 and TBP (SPT15), thereby recruiting TBP to GCN4-bound promoters. Involved in induction of the ribosome quality control (RQC) pathway; a pathway that degrades nascent peptide chains during problematic translation. Required to prevent stalled ribosomes from frameshifting.</text>
</comment>
<evidence type="ECO:0000256" key="5">
    <source>
        <dbReference type="ARBA" id="ARBA00035107"/>
    </source>
</evidence>
<name>A0A0C3KXL7_9AGAM</name>
<feature type="region of interest" description="Disordered" evidence="6">
    <location>
        <begin position="138"/>
        <end position="162"/>
    </location>
</feature>
<dbReference type="EMBL" id="KN823029">
    <property type="protein sequence ID" value="KIO26153.1"/>
    <property type="molecule type" value="Genomic_DNA"/>
</dbReference>
<feature type="compositionally biased region" description="Basic and acidic residues" evidence="6">
    <location>
        <begin position="138"/>
        <end position="156"/>
    </location>
</feature>
<comment type="similarity">
    <text evidence="1">Belongs to the MBF1 family.</text>
</comment>
<proteinExistence type="inferred from homology"/>
<evidence type="ECO:0000259" key="7">
    <source>
        <dbReference type="PROSITE" id="PS50943"/>
    </source>
</evidence>
<feature type="domain" description="HTH cro/C1-type" evidence="7">
    <location>
        <begin position="81"/>
        <end position="135"/>
    </location>
</feature>
<dbReference type="InterPro" id="IPR001387">
    <property type="entry name" value="Cro/C1-type_HTH"/>
</dbReference>
<dbReference type="PANTHER" id="PTHR10245:SF15">
    <property type="entry name" value="ENDOTHELIAL DIFFERENTIATION-RELATED FACTOR 1"/>
    <property type="match status" value="1"/>
</dbReference>
<dbReference type="Proteomes" id="UP000054248">
    <property type="component" value="Unassembled WGS sequence"/>
</dbReference>
<evidence type="ECO:0000256" key="3">
    <source>
        <dbReference type="ARBA" id="ARBA00023125"/>
    </source>
</evidence>
<dbReference type="PROSITE" id="PS50943">
    <property type="entry name" value="HTH_CROC1"/>
    <property type="match status" value="1"/>
</dbReference>
<dbReference type="OrthoDB" id="10253401at2759"/>
<evidence type="ECO:0000313" key="9">
    <source>
        <dbReference type="Proteomes" id="UP000054248"/>
    </source>
</evidence>
<dbReference type="GO" id="GO:0003677">
    <property type="term" value="F:DNA binding"/>
    <property type="evidence" value="ECO:0007669"/>
    <property type="project" value="UniProtKB-KW"/>
</dbReference>
<dbReference type="PANTHER" id="PTHR10245">
    <property type="entry name" value="ENDOTHELIAL DIFFERENTIATION-RELATED FACTOR 1 MULTIPROTEIN BRIDGING FACTOR 1"/>
    <property type="match status" value="1"/>
</dbReference>
<organism evidence="8 9">
    <name type="scientific">Tulasnella calospora MUT 4182</name>
    <dbReference type="NCBI Taxonomy" id="1051891"/>
    <lineage>
        <taxon>Eukaryota</taxon>
        <taxon>Fungi</taxon>
        <taxon>Dikarya</taxon>
        <taxon>Basidiomycota</taxon>
        <taxon>Agaricomycotina</taxon>
        <taxon>Agaricomycetes</taxon>
        <taxon>Cantharellales</taxon>
        <taxon>Tulasnellaceae</taxon>
        <taxon>Tulasnella</taxon>
    </lineage>
</organism>
<gene>
    <name evidence="8" type="ORF">M407DRAFT_243846</name>
</gene>
<dbReference type="GO" id="GO:0005634">
    <property type="term" value="C:nucleus"/>
    <property type="evidence" value="ECO:0007669"/>
    <property type="project" value="TreeGrafter"/>
</dbReference>
<dbReference type="SMART" id="SM00530">
    <property type="entry name" value="HTH_XRE"/>
    <property type="match status" value="1"/>
</dbReference>
<dbReference type="InterPro" id="IPR013729">
    <property type="entry name" value="MBF1_N"/>
</dbReference>
<evidence type="ECO:0000256" key="6">
    <source>
        <dbReference type="SAM" id="MobiDB-lite"/>
    </source>
</evidence>
<dbReference type="STRING" id="1051891.A0A0C3KXL7"/>
<reference evidence="9" key="2">
    <citation type="submission" date="2015-01" db="EMBL/GenBank/DDBJ databases">
        <title>Evolutionary Origins and Diversification of the Mycorrhizal Mutualists.</title>
        <authorList>
            <consortium name="DOE Joint Genome Institute"/>
            <consortium name="Mycorrhizal Genomics Consortium"/>
            <person name="Kohler A."/>
            <person name="Kuo A."/>
            <person name="Nagy L.G."/>
            <person name="Floudas D."/>
            <person name="Copeland A."/>
            <person name="Barry K.W."/>
            <person name="Cichocki N."/>
            <person name="Veneault-Fourrey C."/>
            <person name="LaButti K."/>
            <person name="Lindquist E.A."/>
            <person name="Lipzen A."/>
            <person name="Lundell T."/>
            <person name="Morin E."/>
            <person name="Murat C."/>
            <person name="Riley R."/>
            <person name="Ohm R."/>
            <person name="Sun H."/>
            <person name="Tunlid A."/>
            <person name="Henrissat B."/>
            <person name="Grigoriev I.V."/>
            <person name="Hibbett D.S."/>
            <person name="Martin F."/>
        </authorList>
    </citation>
    <scope>NUCLEOTIDE SEQUENCE [LARGE SCALE GENOMIC DNA]</scope>
    <source>
        <strain evidence="9">MUT 4182</strain>
    </source>
</reference>
<protein>
    <recommendedName>
        <fullName evidence="7">HTH cro/C1-type domain-containing protein</fullName>
    </recommendedName>
</protein>
<dbReference type="CDD" id="cd00093">
    <property type="entry name" value="HTH_XRE"/>
    <property type="match status" value="1"/>
</dbReference>
<dbReference type="SUPFAM" id="SSF47413">
    <property type="entry name" value="lambda repressor-like DNA-binding domains"/>
    <property type="match status" value="1"/>
</dbReference>
<dbReference type="AlphaFoldDB" id="A0A0C3KXL7"/>
<accession>A0A0C3KXL7</accession>
<dbReference type="Gene3D" id="1.10.260.40">
    <property type="entry name" value="lambda repressor-like DNA-binding domains"/>
    <property type="match status" value="1"/>
</dbReference>
<reference evidence="8 9" key="1">
    <citation type="submission" date="2014-04" db="EMBL/GenBank/DDBJ databases">
        <authorList>
            <consortium name="DOE Joint Genome Institute"/>
            <person name="Kuo A."/>
            <person name="Girlanda M."/>
            <person name="Perotto S."/>
            <person name="Kohler A."/>
            <person name="Nagy L.G."/>
            <person name="Floudas D."/>
            <person name="Copeland A."/>
            <person name="Barry K.W."/>
            <person name="Cichocki N."/>
            <person name="Veneault-Fourrey C."/>
            <person name="LaButti K."/>
            <person name="Lindquist E.A."/>
            <person name="Lipzen A."/>
            <person name="Lundell T."/>
            <person name="Morin E."/>
            <person name="Murat C."/>
            <person name="Sun H."/>
            <person name="Tunlid A."/>
            <person name="Henrissat B."/>
            <person name="Grigoriev I.V."/>
            <person name="Hibbett D.S."/>
            <person name="Martin F."/>
            <person name="Nordberg H.P."/>
            <person name="Cantor M.N."/>
            <person name="Hua S.X."/>
        </authorList>
    </citation>
    <scope>NUCLEOTIDE SEQUENCE [LARGE SCALE GENOMIC DNA]</scope>
    <source>
        <strain evidence="8 9">MUT 4182</strain>
    </source>
</reference>
<keyword evidence="4" id="KW-0804">Transcription</keyword>
<evidence type="ECO:0000256" key="4">
    <source>
        <dbReference type="ARBA" id="ARBA00023163"/>
    </source>
</evidence>
<dbReference type="Pfam" id="PF08523">
    <property type="entry name" value="MBF1"/>
    <property type="match status" value="1"/>
</dbReference>
<keyword evidence="3" id="KW-0238">DNA-binding</keyword>
<dbReference type="InterPro" id="IPR010982">
    <property type="entry name" value="Lambda_DNA-bd_dom_sf"/>
</dbReference>
<evidence type="ECO:0000256" key="2">
    <source>
        <dbReference type="ARBA" id="ARBA00023015"/>
    </source>
</evidence>
<evidence type="ECO:0000256" key="1">
    <source>
        <dbReference type="ARBA" id="ARBA00009802"/>
    </source>
</evidence>
<keyword evidence="2" id="KW-0805">Transcription regulation</keyword>
<evidence type="ECO:0000313" key="8">
    <source>
        <dbReference type="EMBL" id="KIO26153.1"/>
    </source>
</evidence>